<organism evidence="1 2">
    <name type="scientific">Panagrolaimus superbus</name>
    <dbReference type="NCBI Taxonomy" id="310955"/>
    <lineage>
        <taxon>Eukaryota</taxon>
        <taxon>Metazoa</taxon>
        <taxon>Ecdysozoa</taxon>
        <taxon>Nematoda</taxon>
        <taxon>Chromadorea</taxon>
        <taxon>Rhabditida</taxon>
        <taxon>Tylenchina</taxon>
        <taxon>Panagrolaimomorpha</taxon>
        <taxon>Panagrolaimoidea</taxon>
        <taxon>Panagrolaimidae</taxon>
        <taxon>Panagrolaimus</taxon>
    </lineage>
</organism>
<dbReference type="WBParaSite" id="PSU_v2.g1159.t1">
    <property type="protein sequence ID" value="PSU_v2.g1159.t1"/>
    <property type="gene ID" value="PSU_v2.g1159"/>
</dbReference>
<dbReference type="Proteomes" id="UP000887577">
    <property type="component" value="Unplaced"/>
</dbReference>
<sequence>MFHQNFVEDKLNGNAAEFRKEFLKWYCKEKSYSCDKFADDDDEIKKELKETIIKTVSKFGKAFVKKAIHAFDFDKFAKELFLLVNGAVDITSIKCNRKKIGKQSDGMNENLINLLAGYVFVYAENEKCAKFRTSFSSNKFKEDLNNLISNENVDKEETILNLIKFKKAFENQFTVNFNLKDKIQFKGIEKCRFNVNDYESSYEKEPEQKLPLNEEIKDEEIYEFFDKFVFAVNQPNEIRLGEIIAESLKKNLNLSDPKLYADHLIMKAIDWAKDKNGGYLDGINIDEFIAEIHQQKSNLALSSRSSTNRNRFKKYGNNHEISDLSSFLLKNKKNVLWLSAVNPLSIATMVDSTLKKMNSKFKYDDEVIIITLSDLENMPEDVSSAFKYGKADLMIIIAEPDNCDDIDDEVIMDVGNALSKIIAEKKEKKIVIISNENNVLPNCFKKNVQKVTAAFNSYNTTNSTKCFKSNP</sequence>
<dbReference type="AlphaFoldDB" id="A0A914XYH8"/>
<protein>
    <submittedName>
        <fullName evidence="2">Uncharacterized protein</fullName>
    </submittedName>
</protein>
<accession>A0A914XYH8</accession>
<evidence type="ECO:0000313" key="2">
    <source>
        <dbReference type="WBParaSite" id="PSU_v2.g1159.t1"/>
    </source>
</evidence>
<evidence type="ECO:0000313" key="1">
    <source>
        <dbReference type="Proteomes" id="UP000887577"/>
    </source>
</evidence>
<keyword evidence="1" id="KW-1185">Reference proteome</keyword>
<proteinExistence type="predicted"/>
<name>A0A914XYH8_9BILA</name>
<reference evidence="2" key="1">
    <citation type="submission" date="2022-11" db="UniProtKB">
        <authorList>
            <consortium name="WormBaseParasite"/>
        </authorList>
    </citation>
    <scope>IDENTIFICATION</scope>
</reference>